<evidence type="ECO:0000313" key="13">
    <source>
        <dbReference type="Proteomes" id="UP001205105"/>
    </source>
</evidence>
<keyword evidence="13" id="KW-1185">Reference proteome</keyword>
<keyword evidence="9" id="KW-0131">Cell cycle</keyword>
<feature type="domain" description="EngB-type G" evidence="11">
    <location>
        <begin position="124"/>
        <end position="301"/>
    </location>
</feature>
<dbReference type="PANTHER" id="PTHR11649:SF13">
    <property type="entry name" value="ENGB-TYPE G DOMAIN-CONTAINING PROTEIN"/>
    <property type="match status" value="1"/>
</dbReference>
<evidence type="ECO:0000256" key="6">
    <source>
        <dbReference type="ARBA" id="ARBA00022842"/>
    </source>
</evidence>
<dbReference type="InterPro" id="IPR030393">
    <property type="entry name" value="G_ENGB_dom"/>
</dbReference>
<keyword evidence="5" id="KW-0547">Nucleotide-binding</keyword>
<evidence type="ECO:0000256" key="2">
    <source>
        <dbReference type="ARBA" id="ARBA00009638"/>
    </source>
</evidence>
<keyword evidence="6" id="KW-0460">Magnesium</keyword>
<evidence type="ECO:0000256" key="5">
    <source>
        <dbReference type="ARBA" id="ARBA00022741"/>
    </source>
</evidence>
<dbReference type="InterPro" id="IPR019987">
    <property type="entry name" value="GTP-bd_ribosome_bio_YsxC"/>
</dbReference>
<evidence type="ECO:0000256" key="3">
    <source>
        <dbReference type="ARBA" id="ARBA00022618"/>
    </source>
</evidence>
<dbReference type="SUPFAM" id="SSF52540">
    <property type="entry name" value="P-loop containing nucleoside triphosphate hydrolases"/>
    <property type="match status" value="1"/>
</dbReference>
<accession>A0AAD5H6G7</accession>
<name>A0AAD5H6G7_9CHLO</name>
<keyword evidence="3" id="KW-0132">Cell division</keyword>
<dbReference type="InterPro" id="IPR006073">
    <property type="entry name" value="GTP-bd"/>
</dbReference>
<dbReference type="InterPro" id="IPR027417">
    <property type="entry name" value="P-loop_NTPase"/>
</dbReference>
<dbReference type="Proteomes" id="UP001205105">
    <property type="component" value="Unassembled WGS sequence"/>
</dbReference>
<dbReference type="Gene3D" id="3.40.50.300">
    <property type="entry name" value="P-loop containing nucleotide triphosphate hydrolases"/>
    <property type="match status" value="1"/>
</dbReference>
<comment type="caution">
    <text evidence="12">The sequence shown here is derived from an EMBL/GenBank/DDBJ whole genome shotgun (WGS) entry which is preliminary data.</text>
</comment>
<keyword evidence="7" id="KW-0342">GTP-binding</keyword>
<feature type="region of interest" description="Disordered" evidence="10">
    <location>
        <begin position="18"/>
        <end position="90"/>
    </location>
</feature>
<dbReference type="GO" id="GO:0051301">
    <property type="term" value="P:cell division"/>
    <property type="evidence" value="ECO:0007669"/>
    <property type="project" value="UniProtKB-KW"/>
</dbReference>
<dbReference type="GO" id="GO:0046872">
    <property type="term" value="F:metal ion binding"/>
    <property type="evidence" value="ECO:0007669"/>
    <property type="project" value="UniProtKB-KW"/>
</dbReference>
<evidence type="ECO:0000256" key="9">
    <source>
        <dbReference type="ARBA" id="ARBA00023306"/>
    </source>
</evidence>
<reference evidence="12" key="1">
    <citation type="submission" date="2020-11" db="EMBL/GenBank/DDBJ databases">
        <title>Chlorella ohadii genome sequencing and assembly.</title>
        <authorList>
            <person name="Murik O."/>
            <person name="Treves H."/>
            <person name="Kedem I."/>
            <person name="Shotland Y."/>
            <person name="Kaplan A."/>
        </authorList>
    </citation>
    <scope>NUCLEOTIDE SEQUENCE</scope>
    <source>
        <strain evidence="12">1</strain>
    </source>
</reference>
<dbReference type="PANTHER" id="PTHR11649">
    <property type="entry name" value="MSS1/TRME-RELATED GTP-BINDING PROTEIN"/>
    <property type="match status" value="1"/>
</dbReference>
<dbReference type="Pfam" id="PF01926">
    <property type="entry name" value="MMR_HSR1"/>
    <property type="match status" value="1"/>
</dbReference>
<evidence type="ECO:0000256" key="1">
    <source>
        <dbReference type="ARBA" id="ARBA00001946"/>
    </source>
</evidence>
<feature type="compositionally biased region" description="Acidic residues" evidence="10">
    <location>
        <begin position="62"/>
        <end position="71"/>
    </location>
</feature>
<dbReference type="EMBL" id="JADXDR010000068">
    <property type="protein sequence ID" value="KAI7841072.1"/>
    <property type="molecule type" value="Genomic_DNA"/>
</dbReference>
<dbReference type="NCBIfam" id="TIGR03598">
    <property type="entry name" value="GTPase_YsxC"/>
    <property type="match status" value="1"/>
</dbReference>
<evidence type="ECO:0000256" key="10">
    <source>
        <dbReference type="SAM" id="MobiDB-lite"/>
    </source>
</evidence>
<keyword evidence="8" id="KW-0717">Septation</keyword>
<gene>
    <name evidence="12" type="ORF">COHA_005300</name>
</gene>
<dbReference type="GO" id="GO:0005525">
    <property type="term" value="F:GTP binding"/>
    <property type="evidence" value="ECO:0007669"/>
    <property type="project" value="UniProtKB-KW"/>
</dbReference>
<dbReference type="AlphaFoldDB" id="A0AAD5H6G7"/>
<evidence type="ECO:0000256" key="4">
    <source>
        <dbReference type="ARBA" id="ARBA00022723"/>
    </source>
</evidence>
<feature type="compositionally biased region" description="Low complexity" evidence="10">
    <location>
        <begin position="72"/>
        <end position="90"/>
    </location>
</feature>
<protein>
    <recommendedName>
        <fullName evidence="11">EngB-type G domain-containing protein</fullName>
    </recommendedName>
</protein>
<evidence type="ECO:0000259" key="11">
    <source>
        <dbReference type="PROSITE" id="PS51706"/>
    </source>
</evidence>
<evidence type="ECO:0000256" key="8">
    <source>
        <dbReference type="ARBA" id="ARBA00023210"/>
    </source>
</evidence>
<dbReference type="CDD" id="cd01876">
    <property type="entry name" value="YihA_EngB"/>
    <property type="match status" value="1"/>
</dbReference>
<proteinExistence type="inferred from homology"/>
<keyword evidence="4" id="KW-0479">Metal-binding</keyword>
<sequence>MRAVKGCARQQRRAVAAAAGKRGNVFLDDSPQQGRRRSGRGGSDDEPYSAAKLFDSSRFNYDSDEEEEEEAQQTGSAADAASSAAAPEQEQAVEIVLPPPRGVRVKTAEFIKSSVNVEQCPPPRFPEFAVIGRSNVGKSSLINMLTGRSSLAMVSKTPGKTRCINHFLINGSWYLVDLPGYGYARTSKGNVLEWNRFTREYFAERETLVTVLLLVDASIPPMPLDISCAAWFAEAEVPFTVVFTKLDKRKKGTPPAEENIAAFEAAVADACGYMPPSILTSSKSGQGRNELLAHVAQLRDFFTKQNHSTLA</sequence>
<organism evidence="12 13">
    <name type="scientific">Chlorella ohadii</name>
    <dbReference type="NCBI Taxonomy" id="2649997"/>
    <lineage>
        <taxon>Eukaryota</taxon>
        <taxon>Viridiplantae</taxon>
        <taxon>Chlorophyta</taxon>
        <taxon>core chlorophytes</taxon>
        <taxon>Trebouxiophyceae</taxon>
        <taxon>Chlorellales</taxon>
        <taxon>Chlorellaceae</taxon>
        <taxon>Chlorella clade</taxon>
        <taxon>Chlorella</taxon>
    </lineage>
</organism>
<evidence type="ECO:0000256" key="7">
    <source>
        <dbReference type="ARBA" id="ARBA00023134"/>
    </source>
</evidence>
<dbReference type="HAMAP" id="MF_00321">
    <property type="entry name" value="GTPase_EngB"/>
    <property type="match status" value="1"/>
</dbReference>
<comment type="cofactor">
    <cofactor evidence="1">
        <name>Mg(2+)</name>
        <dbReference type="ChEBI" id="CHEBI:18420"/>
    </cofactor>
</comment>
<dbReference type="PROSITE" id="PS51706">
    <property type="entry name" value="G_ENGB"/>
    <property type="match status" value="1"/>
</dbReference>
<evidence type="ECO:0000313" key="12">
    <source>
        <dbReference type="EMBL" id="KAI7841072.1"/>
    </source>
</evidence>
<comment type="similarity">
    <text evidence="2">Belongs to the TRAFAC class TrmE-Era-EngA-EngB-Septin-like GTPase superfamily. EngB GTPase family.</text>
</comment>